<evidence type="ECO:0000313" key="2">
    <source>
        <dbReference type="EMBL" id="GEU85991.1"/>
    </source>
</evidence>
<dbReference type="AlphaFoldDB" id="A0A6L2NIA4"/>
<sequence>MCLRESLSFGTVRVKEKNGVAPSAKEKNEAVRDGVAPCVMVASGNNAGTQEANSIKVGRDNLHDENARETPRNFTAKRNKEYGFFLEKRVAYPVVANYDECPKNLGWDVAKKSKIPSQAPRDVPKDVESTKEVSNPTIFDVLNRVENDVDFGTNGKTSNVASKEANSSGSLFWDMRSSRISTTHLSSDLGTNIIDKKFKLVDDKGKPLIKVDYSGNHDSEDEVASVENDMANFLALKKYSKPENPNELFQKLLEDLKELAEYENSPSKDRLIFLNDNEEHSVQNEESFENPSNEIAVSSSNQEKEEPPQDSDIRQLIKECSTEVSEEQKQSMEDTMLELVKICQKKVLCIHDNVEYLIESALITKLLSINSQHLEKEQQEVKEVVEQPAERGNRSIESLQNFRVIHKSSISLNNTSQISSIHAVAPILSTKEPEYSPSMRYENSYTTLETESDEIIKSGVEELIPILSENEVTSEDKRECDVLVCEDSSASDVCDDHSEIFSNFKDDDDISSDDDDFEDVEYVEASLPDPKIVSGVEDENVVHQAEENDVNQEEEEDDLEDISQIQDIVLREKLLSITRLIANIESLNDNPTPDCVFNSFKSDNSLSDNFSPEFKTFCDHTEETRSDNTNTHANDSLPEYDSFCFEIKPDQERLINVVKNDIPDDSSNDPLLEEANLFLASDNSIPPGIENVANDSEGDVRFLEELLIDDSILSHESSDFNFEDNPSVPLPHPEPPDEEFDFGDEISIVIDKLECIDAKVQNDNYFSFMFAKVFSFLSTESEDTILDPVSPLRTSEESVGTSTTRVILFGTIPTTISATVPIVDPPVVHDDTPLIPTETL</sequence>
<feature type="region of interest" description="Disordered" evidence="1">
    <location>
        <begin position="280"/>
        <end position="313"/>
    </location>
</feature>
<comment type="caution">
    <text evidence="2">The sequence shown here is derived from an EMBL/GenBank/DDBJ whole genome shotgun (WGS) entry which is preliminary data.</text>
</comment>
<reference evidence="2" key="1">
    <citation type="journal article" date="2019" name="Sci. Rep.">
        <title>Draft genome of Tanacetum cinerariifolium, the natural source of mosquito coil.</title>
        <authorList>
            <person name="Yamashiro T."/>
            <person name="Shiraishi A."/>
            <person name="Satake H."/>
            <person name="Nakayama K."/>
        </authorList>
    </citation>
    <scope>NUCLEOTIDE SEQUENCE</scope>
</reference>
<evidence type="ECO:0000256" key="1">
    <source>
        <dbReference type="SAM" id="MobiDB-lite"/>
    </source>
</evidence>
<organism evidence="2">
    <name type="scientific">Tanacetum cinerariifolium</name>
    <name type="common">Dalmatian daisy</name>
    <name type="synonym">Chrysanthemum cinerariifolium</name>
    <dbReference type="NCBI Taxonomy" id="118510"/>
    <lineage>
        <taxon>Eukaryota</taxon>
        <taxon>Viridiplantae</taxon>
        <taxon>Streptophyta</taxon>
        <taxon>Embryophyta</taxon>
        <taxon>Tracheophyta</taxon>
        <taxon>Spermatophyta</taxon>
        <taxon>Magnoliopsida</taxon>
        <taxon>eudicotyledons</taxon>
        <taxon>Gunneridae</taxon>
        <taxon>Pentapetalae</taxon>
        <taxon>asterids</taxon>
        <taxon>campanulids</taxon>
        <taxon>Asterales</taxon>
        <taxon>Asteraceae</taxon>
        <taxon>Asteroideae</taxon>
        <taxon>Anthemideae</taxon>
        <taxon>Anthemidinae</taxon>
        <taxon>Tanacetum</taxon>
    </lineage>
</organism>
<name>A0A6L2NIA4_TANCI</name>
<accession>A0A6L2NIA4</accession>
<dbReference type="EMBL" id="BKCJ010009225">
    <property type="protein sequence ID" value="GEU85991.1"/>
    <property type="molecule type" value="Genomic_DNA"/>
</dbReference>
<feature type="compositionally biased region" description="Basic and acidic residues" evidence="1">
    <location>
        <begin position="302"/>
        <end position="313"/>
    </location>
</feature>
<feature type="compositionally biased region" description="Polar residues" evidence="1">
    <location>
        <begin position="289"/>
        <end position="301"/>
    </location>
</feature>
<proteinExistence type="predicted"/>
<gene>
    <name evidence="2" type="ORF">Tci_057969</name>
</gene>
<protein>
    <submittedName>
        <fullName evidence="2">Uncharacterized protein</fullName>
    </submittedName>
</protein>